<gene>
    <name evidence="2" type="ORF">SAMN05444380_11836</name>
</gene>
<organism evidence="2 3">
    <name type="scientific">Thermophagus xiamenensis</name>
    <dbReference type="NCBI Taxonomy" id="385682"/>
    <lineage>
        <taxon>Bacteria</taxon>
        <taxon>Pseudomonadati</taxon>
        <taxon>Bacteroidota</taxon>
        <taxon>Bacteroidia</taxon>
        <taxon>Marinilabiliales</taxon>
        <taxon>Marinilabiliaceae</taxon>
        <taxon>Thermophagus</taxon>
    </lineage>
</organism>
<name>A0A1I2D9B3_9BACT</name>
<feature type="domain" description="SiaC family regulatory phosphoprotein" evidence="1">
    <location>
        <begin position="7"/>
        <end position="123"/>
    </location>
</feature>
<dbReference type="InterPro" id="IPR018530">
    <property type="entry name" value="SiaC"/>
</dbReference>
<dbReference type="EMBL" id="FONA01000018">
    <property type="protein sequence ID" value="SFE77084.1"/>
    <property type="molecule type" value="Genomic_DNA"/>
</dbReference>
<dbReference type="eggNOG" id="ENOG50312WH">
    <property type="taxonomic scope" value="Bacteria"/>
</dbReference>
<evidence type="ECO:0000313" key="2">
    <source>
        <dbReference type="EMBL" id="SFE77084.1"/>
    </source>
</evidence>
<reference evidence="2 3" key="1">
    <citation type="submission" date="2016-10" db="EMBL/GenBank/DDBJ databases">
        <authorList>
            <person name="de Groot N.N."/>
        </authorList>
    </citation>
    <scope>NUCLEOTIDE SEQUENCE [LARGE SCALE GENOMIC DNA]</scope>
    <source>
        <strain evidence="2 3">DSM 19012</strain>
    </source>
</reference>
<dbReference type="InParanoid" id="A0A1I2D9B3"/>
<keyword evidence="3" id="KW-1185">Reference proteome</keyword>
<sequence length="126" mass="14947">METIIREDTPKTPFVRLDGEKGFVEIKGRSIPENSVDFYKPLIDWIDQYAKSPQENTVINIQLEYFNTSSSKCILDIFKKLELLHKKGHKVQVNWYYEEDDEDMFEAGEDYQSIINLPFKMIEMEE</sequence>
<evidence type="ECO:0000313" key="3">
    <source>
        <dbReference type="Proteomes" id="UP000181976"/>
    </source>
</evidence>
<dbReference type="Pfam" id="PF09345">
    <property type="entry name" value="SiaC"/>
    <property type="match status" value="1"/>
</dbReference>
<dbReference type="OrthoDB" id="5297629at2"/>
<evidence type="ECO:0000259" key="1">
    <source>
        <dbReference type="Pfam" id="PF09345"/>
    </source>
</evidence>
<dbReference type="STRING" id="385682.SAMN05444380_11836"/>
<accession>A0A1I2D9B3</accession>
<dbReference type="Proteomes" id="UP000181976">
    <property type="component" value="Unassembled WGS sequence"/>
</dbReference>
<dbReference type="RefSeq" id="WP_029626435.1">
    <property type="nucleotide sequence ID" value="NZ_AFSL01000003.1"/>
</dbReference>
<proteinExistence type="predicted"/>
<dbReference type="AlphaFoldDB" id="A0A1I2D9B3"/>
<protein>
    <recommendedName>
        <fullName evidence="1">SiaC family regulatory phosphoprotein domain-containing protein</fullName>
    </recommendedName>
</protein>